<dbReference type="GO" id="GO:0003723">
    <property type="term" value="F:RNA binding"/>
    <property type="evidence" value="ECO:0007669"/>
    <property type="project" value="UniProtKB-UniRule"/>
</dbReference>
<keyword evidence="1" id="KW-0677">Repeat</keyword>
<accession>A0A137PIP4</accession>
<dbReference type="InterPro" id="IPR049786">
    <property type="entry name" value="Rnc1_KH-I_3"/>
</dbReference>
<evidence type="ECO:0000256" key="1">
    <source>
        <dbReference type="ARBA" id="ARBA00022737"/>
    </source>
</evidence>
<feature type="domain" description="K Homology" evidence="4">
    <location>
        <begin position="59"/>
        <end position="129"/>
    </location>
</feature>
<proteinExistence type="predicted"/>
<dbReference type="Gene3D" id="3.30.1370.10">
    <property type="entry name" value="K Homology domain, type 1"/>
    <property type="match status" value="3"/>
</dbReference>
<dbReference type="InterPro" id="IPR004088">
    <property type="entry name" value="KH_dom_type_1"/>
</dbReference>
<feature type="region of interest" description="Disordered" evidence="3">
    <location>
        <begin position="369"/>
        <end position="393"/>
    </location>
</feature>
<evidence type="ECO:0000259" key="4">
    <source>
        <dbReference type="SMART" id="SM00322"/>
    </source>
</evidence>
<feature type="region of interest" description="Disordered" evidence="3">
    <location>
        <begin position="1"/>
        <end position="60"/>
    </location>
</feature>
<feature type="compositionally biased region" description="Polar residues" evidence="3">
    <location>
        <begin position="1"/>
        <end position="38"/>
    </location>
</feature>
<dbReference type="STRING" id="796925.A0A137PIP4"/>
<feature type="compositionally biased region" description="Basic and acidic residues" evidence="3">
    <location>
        <begin position="369"/>
        <end position="378"/>
    </location>
</feature>
<dbReference type="InterPro" id="IPR004087">
    <property type="entry name" value="KH_dom"/>
</dbReference>
<dbReference type="CDD" id="cd22457">
    <property type="entry name" value="KH-I_Rnc1_rpt3"/>
    <property type="match status" value="1"/>
</dbReference>
<name>A0A137PIP4_CONC2</name>
<dbReference type="EMBL" id="KQ964419">
    <property type="protein sequence ID" value="KXN74874.1"/>
    <property type="molecule type" value="Genomic_DNA"/>
</dbReference>
<evidence type="ECO:0000256" key="2">
    <source>
        <dbReference type="PROSITE-ProRule" id="PRU00117"/>
    </source>
</evidence>
<gene>
    <name evidence="5" type="ORF">CONCODRAFT_76610</name>
</gene>
<organism evidence="5 6">
    <name type="scientific">Conidiobolus coronatus (strain ATCC 28846 / CBS 209.66 / NRRL 28638)</name>
    <name type="common">Delacroixia coronata</name>
    <dbReference type="NCBI Taxonomy" id="796925"/>
    <lineage>
        <taxon>Eukaryota</taxon>
        <taxon>Fungi</taxon>
        <taxon>Fungi incertae sedis</taxon>
        <taxon>Zoopagomycota</taxon>
        <taxon>Entomophthoromycotina</taxon>
        <taxon>Entomophthoromycetes</taxon>
        <taxon>Entomophthorales</taxon>
        <taxon>Ancylistaceae</taxon>
        <taxon>Conidiobolus</taxon>
    </lineage>
</organism>
<dbReference type="Pfam" id="PF00013">
    <property type="entry name" value="KH_1"/>
    <property type="match status" value="3"/>
</dbReference>
<dbReference type="OrthoDB" id="1937934at2759"/>
<feature type="domain" description="K Homology" evidence="4">
    <location>
        <begin position="292"/>
        <end position="363"/>
    </location>
</feature>
<sequence length="393" mass="42703">MTSHEPTNEAQSQSQVESKIDTQSQVNEQTEAQDQAQDIPSEEFNQDENQSQEQDDNETELTIRSLISSKDAGIIIGKGGCNVEELRNQLGVKASVSRSFPGLANRILSIGGTIDSITKAYSVILTLLNKENSQDQEQTKSKPETSSLKILISNNLMGNIIGKQGTTIKRIRDVSGARMIASKEMLPQSTERIIEIQGEVKSIGSALKQILSSMAADWNRYSGTVLFNPQFSEIPGLPSSYLLPGPIYTPESTLSKPYNGTRGNSSSYNSSRPAATVLGGNRDASSVNGTSHLITQTMSIPKDMVGCIIGKAGSKISEIRRLSGSRISISKEDESPSGERTFTILGTAEANQKALNLLYGQMQFESERRQKLSQDLKPRNRQAGNGNLGPQFV</sequence>
<keyword evidence="6" id="KW-1185">Reference proteome</keyword>
<evidence type="ECO:0000256" key="3">
    <source>
        <dbReference type="SAM" id="MobiDB-lite"/>
    </source>
</evidence>
<keyword evidence="2" id="KW-0694">RNA-binding</keyword>
<dbReference type="AlphaFoldDB" id="A0A137PIP4"/>
<dbReference type="PANTHER" id="PTHR10288">
    <property type="entry name" value="KH DOMAIN CONTAINING RNA BINDING PROTEIN"/>
    <property type="match status" value="1"/>
</dbReference>
<evidence type="ECO:0000313" key="6">
    <source>
        <dbReference type="Proteomes" id="UP000070444"/>
    </source>
</evidence>
<dbReference type="PROSITE" id="PS50084">
    <property type="entry name" value="KH_TYPE_1"/>
    <property type="match status" value="3"/>
</dbReference>
<reference evidence="5 6" key="1">
    <citation type="journal article" date="2015" name="Genome Biol. Evol.">
        <title>Phylogenomic analyses indicate that early fungi evolved digesting cell walls of algal ancestors of land plants.</title>
        <authorList>
            <person name="Chang Y."/>
            <person name="Wang S."/>
            <person name="Sekimoto S."/>
            <person name="Aerts A.L."/>
            <person name="Choi C."/>
            <person name="Clum A."/>
            <person name="LaButti K.M."/>
            <person name="Lindquist E.A."/>
            <person name="Yee Ngan C."/>
            <person name="Ohm R.A."/>
            <person name="Salamov A.A."/>
            <person name="Grigoriev I.V."/>
            <person name="Spatafora J.W."/>
            <person name="Berbee M.L."/>
        </authorList>
    </citation>
    <scope>NUCLEOTIDE SEQUENCE [LARGE SCALE GENOMIC DNA]</scope>
    <source>
        <strain evidence="5 6">NRRL 28638</strain>
    </source>
</reference>
<evidence type="ECO:0000313" key="5">
    <source>
        <dbReference type="EMBL" id="KXN74874.1"/>
    </source>
</evidence>
<dbReference type="SUPFAM" id="SSF54791">
    <property type="entry name" value="Eukaryotic type KH-domain (KH-domain type I)"/>
    <property type="match status" value="3"/>
</dbReference>
<dbReference type="Proteomes" id="UP000070444">
    <property type="component" value="Unassembled WGS sequence"/>
</dbReference>
<dbReference type="SMART" id="SM00322">
    <property type="entry name" value="KH"/>
    <property type="match status" value="3"/>
</dbReference>
<protein>
    <recommendedName>
        <fullName evidence="4">K Homology domain-containing protein</fullName>
    </recommendedName>
</protein>
<dbReference type="InterPro" id="IPR036612">
    <property type="entry name" value="KH_dom_type_1_sf"/>
</dbReference>
<feature type="domain" description="K Homology" evidence="4">
    <location>
        <begin position="144"/>
        <end position="215"/>
    </location>
</feature>
<dbReference type="OMA" id="CAPVFPM"/>